<dbReference type="GO" id="GO:0004674">
    <property type="term" value="F:protein serine/threonine kinase activity"/>
    <property type="evidence" value="ECO:0007669"/>
    <property type="project" value="UniProtKB-KW"/>
</dbReference>
<dbReference type="InterPro" id="IPR011009">
    <property type="entry name" value="Kinase-like_dom_sf"/>
</dbReference>
<dbReference type="EMBL" id="JBGBPQ010000001">
    <property type="protein sequence ID" value="KAL1530469.1"/>
    <property type="molecule type" value="Genomic_DNA"/>
</dbReference>
<dbReference type="AlphaFoldDB" id="A0AB34KD82"/>
<keyword evidence="3" id="KW-0547">Nucleotide-binding</keyword>
<evidence type="ECO:0000256" key="3">
    <source>
        <dbReference type="ARBA" id="ARBA00022741"/>
    </source>
</evidence>
<reference evidence="7 8" key="1">
    <citation type="journal article" date="2024" name="Science">
        <title>Giant polyketide synthase enzymes in the biosynthesis of giant marine polyether toxins.</title>
        <authorList>
            <person name="Fallon T.R."/>
            <person name="Shende V.V."/>
            <person name="Wierzbicki I.H."/>
            <person name="Pendleton A.L."/>
            <person name="Watervoot N.F."/>
            <person name="Auber R.P."/>
            <person name="Gonzalez D.J."/>
            <person name="Wisecaver J.H."/>
            <person name="Moore B.S."/>
        </authorList>
    </citation>
    <scope>NUCLEOTIDE SEQUENCE [LARGE SCALE GENOMIC DNA]</scope>
    <source>
        <strain evidence="7 8">12B1</strain>
    </source>
</reference>
<feature type="domain" description="Alpha-type protein kinase" evidence="6">
    <location>
        <begin position="8"/>
        <end position="219"/>
    </location>
</feature>
<keyword evidence="8" id="KW-1185">Reference proteome</keyword>
<organism evidence="7 8">
    <name type="scientific">Prymnesium parvum</name>
    <name type="common">Toxic golden alga</name>
    <dbReference type="NCBI Taxonomy" id="97485"/>
    <lineage>
        <taxon>Eukaryota</taxon>
        <taxon>Haptista</taxon>
        <taxon>Haptophyta</taxon>
        <taxon>Prymnesiophyceae</taxon>
        <taxon>Prymnesiales</taxon>
        <taxon>Prymnesiaceae</taxon>
        <taxon>Prymnesium</taxon>
    </lineage>
</organism>
<dbReference type="GO" id="GO:0031037">
    <property type="term" value="P:myosin II filament disassembly"/>
    <property type="evidence" value="ECO:0007669"/>
    <property type="project" value="TreeGrafter"/>
</dbReference>
<dbReference type="Gene3D" id="3.30.200.20">
    <property type="entry name" value="Phosphorylase Kinase, domain 1"/>
    <property type="match status" value="1"/>
</dbReference>
<protein>
    <recommendedName>
        <fullName evidence="6">Alpha-type protein kinase domain-containing protein</fullName>
    </recommendedName>
</protein>
<dbReference type="SUPFAM" id="SSF56112">
    <property type="entry name" value="Protein kinase-like (PK-like)"/>
    <property type="match status" value="1"/>
</dbReference>
<dbReference type="Gene3D" id="3.20.200.10">
    <property type="entry name" value="MHCK/EF2 kinase"/>
    <property type="match status" value="1"/>
</dbReference>
<dbReference type="GO" id="GO:1903013">
    <property type="term" value="P:response to differentiation-inducing factor 1"/>
    <property type="evidence" value="ECO:0007669"/>
    <property type="project" value="TreeGrafter"/>
</dbReference>
<dbReference type="GO" id="GO:0005524">
    <property type="term" value="F:ATP binding"/>
    <property type="evidence" value="ECO:0007669"/>
    <property type="project" value="UniProtKB-KW"/>
</dbReference>
<proteinExistence type="predicted"/>
<keyword evidence="1" id="KW-0723">Serine/threonine-protein kinase</keyword>
<evidence type="ECO:0000256" key="4">
    <source>
        <dbReference type="ARBA" id="ARBA00022777"/>
    </source>
</evidence>
<dbReference type="PANTHER" id="PTHR45992">
    <property type="entry name" value="EUKARYOTIC ELONGATION FACTOR 2 KINASE-RELATED"/>
    <property type="match status" value="1"/>
</dbReference>
<dbReference type="PROSITE" id="PS51158">
    <property type="entry name" value="ALPHA_KINASE"/>
    <property type="match status" value="1"/>
</dbReference>
<evidence type="ECO:0000256" key="5">
    <source>
        <dbReference type="ARBA" id="ARBA00022840"/>
    </source>
</evidence>
<dbReference type="Pfam" id="PF02816">
    <property type="entry name" value="Alpha_kinase"/>
    <property type="match status" value="1"/>
</dbReference>
<comment type="caution">
    <text evidence="7">The sequence shown here is derived from an EMBL/GenBank/DDBJ whole genome shotgun (WGS) entry which is preliminary data.</text>
</comment>
<name>A0AB34KD82_PRYPA</name>
<keyword evidence="2" id="KW-0808">Transferase</keyword>
<dbReference type="SMART" id="SM00811">
    <property type="entry name" value="Alpha_kinase"/>
    <property type="match status" value="1"/>
</dbReference>
<keyword evidence="4" id="KW-0418">Kinase</keyword>
<dbReference type="InterPro" id="IPR051852">
    <property type="entry name" value="Alpha-type_PK"/>
</dbReference>
<evidence type="ECO:0000256" key="1">
    <source>
        <dbReference type="ARBA" id="ARBA00022527"/>
    </source>
</evidence>
<evidence type="ECO:0000256" key="2">
    <source>
        <dbReference type="ARBA" id="ARBA00022679"/>
    </source>
</evidence>
<sequence length="356" mass="38826">MERGTKYTYLCGADEWHSEPTEVSIEPRSFARGGMRKCHKCFEKVLDGSRSYSVESVAKFTLIHRDEHGAKSAAFADAKMQMVAEYWAQQFNRKSPAEHKVAFVVAQVLELPNRRGPERWASLEPLLSGEYAKFNTNAGVVLGGRTAQAFSHFTIHETAGQICICDLQGVGGSLFTDPQVHAKGGGGYGDGNLGSRGIERFLATHRCNEICAHLGLPKVEPQHAQPRAGGAEGIDGLMRGGMVASHGMHHGVPRVLERMMEQMIAGQLRGLQLHAHRGGPGQGLADARGDELRAALRASDRLAAQEDERRLREALKESSGASLDALTGNKRADLDLQRAIEASVKHERRPLPRKGV</sequence>
<dbReference type="PANTHER" id="PTHR45992:SF2">
    <property type="entry name" value="EUKARYOTIC ELONGATION FACTOR 2 KINASE"/>
    <property type="match status" value="1"/>
</dbReference>
<evidence type="ECO:0000313" key="7">
    <source>
        <dbReference type="EMBL" id="KAL1530469.1"/>
    </source>
</evidence>
<gene>
    <name evidence="7" type="ORF">AB1Y20_001371</name>
</gene>
<keyword evidence="5" id="KW-0067">ATP-binding</keyword>
<evidence type="ECO:0000259" key="6">
    <source>
        <dbReference type="PROSITE" id="PS51158"/>
    </source>
</evidence>
<dbReference type="InterPro" id="IPR004166">
    <property type="entry name" value="a-kinase_dom"/>
</dbReference>
<accession>A0AB34KD82</accession>
<evidence type="ECO:0000313" key="8">
    <source>
        <dbReference type="Proteomes" id="UP001515480"/>
    </source>
</evidence>
<dbReference type="Proteomes" id="UP001515480">
    <property type="component" value="Unassembled WGS sequence"/>
</dbReference>